<dbReference type="RefSeq" id="WP_162563225.1">
    <property type="nucleotide sequence ID" value="NZ_HG322953.1"/>
</dbReference>
<dbReference type="Proteomes" id="UP000518188">
    <property type="component" value="Unassembled WGS sequence"/>
</dbReference>
<dbReference type="InterPro" id="IPR009061">
    <property type="entry name" value="DNA-bd_dom_put_sf"/>
</dbReference>
<dbReference type="SUPFAM" id="SSF46955">
    <property type="entry name" value="Putative DNA-binding domain"/>
    <property type="match status" value="1"/>
</dbReference>
<reference evidence="1 2" key="1">
    <citation type="submission" date="2020-04" db="EMBL/GenBank/DDBJ databases">
        <title>MicrobeNet Type strains.</title>
        <authorList>
            <person name="Nicholson A.C."/>
        </authorList>
    </citation>
    <scope>NUCLEOTIDE SEQUENCE [LARGE SCALE GENOMIC DNA]</scope>
    <source>
        <strain evidence="1 2">ATCC 700731</strain>
    </source>
</reference>
<sequence length="73" mass="8102">MSAKLMELTRRGRLEIDGAAEILGVTPRTLYDWRAKGYGPKSVKYAGKLWYTAEDCYRFIADIEAATAKGSGL</sequence>
<dbReference type="EMBL" id="JAAXPJ010000009">
    <property type="protein sequence ID" value="NKZ13662.1"/>
    <property type="molecule type" value="Genomic_DNA"/>
</dbReference>
<evidence type="ECO:0000313" key="2">
    <source>
        <dbReference type="Proteomes" id="UP000518188"/>
    </source>
</evidence>
<evidence type="ECO:0000313" key="1">
    <source>
        <dbReference type="EMBL" id="NKZ13662.1"/>
    </source>
</evidence>
<name>A0A7X6MV44_9MYCO</name>
<proteinExistence type="predicted"/>
<dbReference type="AlphaFoldDB" id="A0A7X6MV44"/>
<organism evidence="1 2">
    <name type="scientific">Mycolicibacterium septicum DSM 44393</name>
    <dbReference type="NCBI Taxonomy" id="1341646"/>
    <lineage>
        <taxon>Bacteria</taxon>
        <taxon>Bacillati</taxon>
        <taxon>Actinomycetota</taxon>
        <taxon>Actinomycetes</taxon>
        <taxon>Mycobacteriales</taxon>
        <taxon>Mycobacteriaceae</taxon>
        <taxon>Mycolicibacterium</taxon>
    </lineage>
</organism>
<protein>
    <submittedName>
        <fullName evidence="1">Helix-turn-helix domain-containing protein</fullName>
    </submittedName>
</protein>
<accession>A0A7X6MV44</accession>
<comment type="caution">
    <text evidence="1">The sequence shown here is derived from an EMBL/GenBank/DDBJ whole genome shotgun (WGS) entry which is preliminary data.</text>
</comment>
<gene>
    <name evidence="1" type="ORF">HGA11_22040</name>
</gene>